<evidence type="ECO:0000313" key="18">
    <source>
        <dbReference type="EMBL" id="MDL4934382.1"/>
    </source>
</evidence>
<dbReference type="Pfam" id="PF02518">
    <property type="entry name" value="HATPase_c"/>
    <property type="match status" value="1"/>
</dbReference>
<dbReference type="InterPro" id="IPR003661">
    <property type="entry name" value="HisK_dim/P_dom"/>
</dbReference>
<evidence type="ECO:0000256" key="7">
    <source>
        <dbReference type="ARBA" id="ARBA00022692"/>
    </source>
</evidence>
<dbReference type="InterPro" id="IPR036890">
    <property type="entry name" value="HATPase_C_sf"/>
</dbReference>
<dbReference type="Proteomes" id="UP000516696">
    <property type="component" value="Chromosome"/>
</dbReference>
<evidence type="ECO:0000256" key="13">
    <source>
        <dbReference type="ARBA" id="ARBA00023136"/>
    </source>
</evidence>
<dbReference type="SMART" id="SM00387">
    <property type="entry name" value="HATPase_c"/>
    <property type="match status" value="1"/>
</dbReference>
<evidence type="ECO:0000256" key="2">
    <source>
        <dbReference type="ARBA" id="ARBA00004651"/>
    </source>
</evidence>
<keyword evidence="4" id="KW-1003">Cell membrane</keyword>
<evidence type="ECO:0000313" key="19">
    <source>
        <dbReference type="EMBL" id="MDT2689756.1"/>
    </source>
</evidence>
<dbReference type="Gene3D" id="6.10.340.10">
    <property type="match status" value="1"/>
</dbReference>
<dbReference type="EMBL" id="JABXJK010000009">
    <property type="protein sequence ID" value="MBA0971646.1"/>
    <property type="molecule type" value="Genomic_DNA"/>
</dbReference>
<evidence type="ECO:0000313" key="17">
    <source>
        <dbReference type="EMBL" id="MBA0971646.1"/>
    </source>
</evidence>
<comment type="catalytic activity">
    <reaction evidence="1">
        <text>ATP + protein L-histidine = ADP + protein N-phospho-L-histidine.</text>
        <dbReference type="EC" id="2.7.13.3"/>
    </reaction>
</comment>
<dbReference type="CDD" id="cd00082">
    <property type="entry name" value="HisKA"/>
    <property type="match status" value="1"/>
</dbReference>
<dbReference type="InterPro" id="IPR004358">
    <property type="entry name" value="Sig_transdc_His_kin-like_C"/>
</dbReference>
<reference evidence="19" key="4">
    <citation type="submission" date="2023-03" db="EMBL/GenBank/DDBJ databases">
        <authorList>
            <person name="Shen W."/>
            <person name="Cai J."/>
        </authorList>
    </citation>
    <scope>NUCLEOTIDE SEQUENCE</scope>
    <source>
        <strain evidence="19">K69-2</strain>
    </source>
</reference>
<dbReference type="AlphaFoldDB" id="A0A2A4DF25"/>
<reference evidence="21 23" key="2">
    <citation type="submission" date="2020-03" db="EMBL/GenBank/DDBJ databases">
        <title>Characterization of ganglioside-mimicking enterococci.</title>
        <authorList>
            <person name="Patry R.T."/>
            <person name="Nothaft H."/>
            <person name="Bridger R."/>
            <person name="Shajahan A."/>
            <person name="Huynh S."/>
            <person name="Sanchez S."/>
            <person name="Azadi P."/>
            <person name="Cooper K."/>
            <person name="Miller W.G."/>
            <person name="Parker C.T."/>
            <person name="Wells L."/>
            <person name="Szymanski C.M."/>
        </authorList>
    </citation>
    <scope>NUCLEOTIDE SEQUENCE [LARGE SCALE GENOMIC DNA]</scope>
    <source>
        <strain evidence="21 23">EGM181</strain>
    </source>
</reference>
<dbReference type="EMBL" id="JASUBT010000001">
    <property type="protein sequence ID" value="MDL4934382.1"/>
    <property type="molecule type" value="Genomic_DNA"/>
</dbReference>
<dbReference type="Proteomes" id="UP000571857">
    <property type="component" value="Unassembled WGS sequence"/>
</dbReference>
<dbReference type="SUPFAM" id="SSF158472">
    <property type="entry name" value="HAMP domain-like"/>
    <property type="match status" value="1"/>
</dbReference>
<dbReference type="Pfam" id="PF00672">
    <property type="entry name" value="HAMP"/>
    <property type="match status" value="1"/>
</dbReference>
<dbReference type="PROSITE" id="PS50885">
    <property type="entry name" value="HAMP"/>
    <property type="match status" value="1"/>
</dbReference>
<keyword evidence="6" id="KW-0808">Transferase</keyword>
<feature type="transmembrane region" description="Helical" evidence="14">
    <location>
        <begin position="12"/>
        <end position="37"/>
    </location>
</feature>
<feature type="domain" description="Histidine kinase" evidence="15">
    <location>
        <begin position="264"/>
        <end position="483"/>
    </location>
</feature>
<evidence type="ECO:0000313" key="20">
    <source>
        <dbReference type="EMBL" id="MXS27343.1"/>
    </source>
</evidence>
<dbReference type="GO" id="GO:0000155">
    <property type="term" value="F:phosphorelay sensor kinase activity"/>
    <property type="evidence" value="ECO:0007669"/>
    <property type="project" value="InterPro"/>
</dbReference>
<keyword evidence="7 14" id="KW-0812">Transmembrane</keyword>
<dbReference type="Gene3D" id="3.30.565.10">
    <property type="entry name" value="Histidine kinase-like ATPase, C-terminal domain"/>
    <property type="match status" value="1"/>
</dbReference>
<keyword evidence="11 14" id="KW-1133">Transmembrane helix</keyword>
<evidence type="ECO:0000256" key="8">
    <source>
        <dbReference type="ARBA" id="ARBA00022741"/>
    </source>
</evidence>
<protein>
    <recommendedName>
        <fullName evidence="3">histidine kinase</fullName>
        <ecNumber evidence="3">2.7.13.3</ecNumber>
    </recommendedName>
</protein>
<evidence type="ECO:0000256" key="12">
    <source>
        <dbReference type="ARBA" id="ARBA00023012"/>
    </source>
</evidence>
<sequence>MTIKQRLFISHILMIIVPVLLSLLASVIAFLMVWRYFWGLDEGAMIKNTEFRAQYATVESLVIKWDTEKTTDAEVVADMQHFKKTNHSKNIALLVYRGDKLISSVGEVTDQKMKETALKEEGEHSYLKDQTFLTTFDTSNYKIILINSNYYNDLYYQDPLWDRDYKAMLSRIIVLVVILILSIIFITSRVLTRYLTRSITDPLELLTVGFYKIREGDLQYQIQYTKQDEFLPVSKDFNGMARQLKEMMDNQNKLETNRRELIAGISHDLRTPLTSIKAYVEGLEKGIANTPAMRTKYFTIVKKKIDDLDQVIAQLFLFSKLDTGEFPFNLVTTTSKKLIDEYIGFIQQEYELNGLTILLEPTDQNVSLEVDPVQFRTVLTNLFENARKYVDRNDKQVVVSYEVVEEQFILSIIDNGSGVSEENLEDLFELFYRDDRSRTNPSKGNGLGLAISKKIIEGFNGTIQAYNHPAGGLAIVITLPVKSKRK</sequence>
<dbReference type="EMBL" id="CP050485">
    <property type="protein sequence ID" value="QOG28503.1"/>
    <property type="molecule type" value="Genomic_DNA"/>
</dbReference>
<accession>A0A2A4DF25</accession>
<dbReference type="GeneID" id="93223197"/>
<reference evidence="20 22" key="1">
    <citation type="submission" date="2019-04" db="EMBL/GenBank/DDBJ databases">
        <title>Step-wise assembly of the neonatal virome modulated by breast feeding.</title>
        <authorList>
            <person name="Liang G."/>
            <person name="Bushman F."/>
        </authorList>
    </citation>
    <scope>NUCLEOTIDE SEQUENCE [LARGE SCALE GENOMIC DNA]</scope>
    <source>
        <strain evidence="20 22">E3404</strain>
    </source>
</reference>
<dbReference type="CDD" id="cd06225">
    <property type="entry name" value="HAMP"/>
    <property type="match status" value="1"/>
</dbReference>
<feature type="domain" description="HAMP" evidence="16">
    <location>
        <begin position="197"/>
        <end position="249"/>
    </location>
</feature>
<feature type="transmembrane region" description="Helical" evidence="14">
    <location>
        <begin position="168"/>
        <end position="187"/>
    </location>
</feature>
<keyword evidence="9 17" id="KW-0418">Kinase</keyword>
<evidence type="ECO:0000256" key="10">
    <source>
        <dbReference type="ARBA" id="ARBA00022840"/>
    </source>
</evidence>
<reference evidence="17 24" key="3">
    <citation type="submission" date="2020-06" db="EMBL/GenBank/DDBJ databases">
        <title>Crossreactivity between MHC class I-restricted antigens from cancer cells and an enterococcal bacteriophage.</title>
        <authorList>
            <person name="Fluckiger A."/>
            <person name="Daillere R."/>
            <person name="Sassi M."/>
            <person name="Cattoir V."/>
            <person name="Kroemer G."/>
            <person name="Zitvogel L."/>
        </authorList>
    </citation>
    <scope>NUCLEOTIDE SEQUENCE [LARGE SCALE GENOMIC DNA]</scope>
    <source>
        <strain evidence="17 24">EG4</strain>
    </source>
</reference>
<keyword evidence="8" id="KW-0547">Nucleotide-binding</keyword>
<dbReference type="GO" id="GO:0005524">
    <property type="term" value="F:ATP binding"/>
    <property type="evidence" value="ECO:0007669"/>
    <property type="project" value="UniProtKB-KW"/>
</dbReference>
<dbReference type="Proteomes" id="UP001183682">
    <property type="component" value="Unassembled WGS sequence"/>
</dbReference>
<gene>
    <name evidence="21" type="ORF">EGM181_15175</name>
    <name evidence="20" type="ORF">GTI89_14885</name>
    <name evidence="17" type="ORF">HWH42_03375</name>
    <name evidence="19" type="ORF">P7E30_06025</name>
    <name evidence="18" type="ORF">QRX88_01470</name>
</gene>
<dbReference type="PROSITE" id="PS50109">
    <property type="entry name" value="HIS_KIN"/>
    <property type="match status" value="1"/>
</dbReference>
<dbReference type="InterPro" id="IPR003660">
    <property type="entry name" value="HAMP_dom"/>
</dbReference>
<dbReference type="SUPFAM" id="SSF55874">
    <property type="entry name" value="ATPase domain of HSP90 chaperone/DNA topoisomerase II/histidine kinase"/>
    <property type="match status" value="1"/>
</dbReference>
<keyword evidence="13 14" id="KW-0472">Membrane</keyword>
<keyword evidence="5" id="KW-0597">Phosphoprotein</keyword>
<name>A0A2A4DF25_ENTGA</name>
<organism evidence="17 24">
    <name type="scientific">Enterococcus gallinarum</name>
    <dbReference type="NCBI Taxonomy" id="1353"/>
    <lineage>
        <taxon>Bacteria</taxon>
        <taxon>Bacillati</taxon>
        <taxon>Bacillota</taxon>
        <taxon>Bacilli</taxon>
        <taxon>Lactobacillales</taxon>
        <taxon>Enterococcaceae</taxon>
        <taxon>Enterococcus</taxon>
    </lineage>
</organism>
<dbReference type="SMART" id="SM00388">
    <property type="entry name" value="HisKA"/>
    <property type="match status" value="1"/>
</dbReference>
<dbReference type="EC" id="2.7.13.3" evidence="3"/>
<evidence type="ECO:0000313" key="21">
    <source>
        <dbReference type="EMBL" id="QOG28503.1"/>
    </source>
</evidence>
<evidence type="ECO:0000259" key="15">
    <source>
        <dbReference type="PROSITE" id="PS50109"/>
    </source>
</evidence>
<keyword evidence="10 18" id="KW-0067">ATP-binding</keyword>
<dbReference type="SMART" id="SM00304">
    <property type="entry name" value="HAMP"/>
    <property type="match status" value="1"/>
</dbReference>
<evidence type="ECO:0000259" key="16">
    <source>
        <dbReference type="PROSITE" id="PS50885"/>
    </source>
</evidence>
<dbReference type="EMBL" id="JARPZN010000003">
    <property type="protein sequence ID" value="MDT2689756.1"/>
    <property type="molecule type" value="Genomic_DNA"/>
</dbReference>
<dbReference type="GO" id="GO:0005886">
    <property type="term" value="C:plasma membrane"/>
    <property type="evidence" value="ECO:0007669"/>
    <property type="project" value="UniProtKB-SubCell"/>
</dbReference>
<dbReference type="InterPro" id="IPR005467">
    <property type="entry name" value="His_kinase_dom"/>
</dbReference>
<dbReference type="InterPro" id="IPR036097">
    <property type="entry name" value="HisK_dim/P_sf"/>
</dbReference>
<dbReference type="SUPFAM" id="SSF47384">
    <property type="entry name" value="Homodimeric domain of signal transducing histidine kinase"/>
    <property type="match status" value="1"/>
</dbReference>
<keyword evidence="12" id="KW-0902">Two-component regulatory system</keyword>
<dbReference type="RefSeq" id="WP_003128293.1">
    <property type="nucleotide sequence ID" value="NZ_BTSN01000004.1"/>
</dbReference>
<evidence type="ECO:0000256" key="5">
    <source>
        <dbReference type="ARBA" id="ARBA00022553"/>
    </source>
</evidence>
<evidence type="ECO:0000313" key="23">
    <source>
        <dbReference type="Proteomes" id="UP000516696"/>
    </source>
</evidence>
<evidence type="ECO:0000313" key="25">
    <source>
        <dbReference type="Proteomes" id="UP001241571"/>
    </source>
</evidence>
<dbReference type="Proteomes" id="UP000439965">
    <property type="component" value="Unassembled WGS sequence"/>
</dbReference>
<evidence type="ECO:0000256" key="3">
    <source>
        <dbReference type="ARBA" id="ARBA00012438"/>
    </source>
</evidence>
<dbReference type="Proteomes" id="UP001241571">
    <property type="component" value="Unassembled WGS sequence"/>
</dbReference>
<evidence type="ECO:0000256" key="11">
    <source>
        <dbReference type="ARBA" id="ARBA00022989"/>
    </source>
</evidence>
<reference evidence="18 25" key="5">
    <citation type="submission" date="2023-06" db="EMBL/GenBank/DDBJ databases">
        <title>Acute promotion of culturable opportunistic pathogens and persistent increase of antibiotic resistance following antibiotic exposure in mouse gut microbiota.</title>
        <authorList>
            <person name="Li L."/>
            <person name="Wang B."/>
            <person name="Sun Y."/>
            <person name="Wang M."/>
            <person name="Xu H."/>
        </authorList>
    </citation>
    <scope>NUCLEOTIDE SEQUENCE [LARGE SCALE GENOMIC DNA]</scope>
    <source>
        <strain evidence="18 25">CRI2_2</strain>
    </source>
</reference>
<proteinExistence type="predicted"/>
<evidence type="ECO:0000313" key="24">
    <source>
        <dbReference type="Proteomes" id="UP000571857"/>
    </source>
</evidence>
<dbReference type="EMBL" id="WVTI01000019">
    <property type="protein sequence ID" value="MXS27343.1"/>
    <property type="molecule type" value="Genomic_DNA"/>
</dbReference>
<evidence type="ECO:0000256" key="1">
    <source>
        <dbReference type="ARBA" id="ARBA00000085"/>
    </source>
</evidence>
<evidence type="ECO:0000256" key="6">
    <source>
        <dbReference type="ARBA" id="ARBA00022679"/>
    </source>
</evidence>
<evidence type="ECO:0000256" key="14">
    <source>
        <dbReference type="SAM" id="Phobius"/>
    </source>
</evidence>
<evidence type="ECO:0000256" key="4">
    <source>
        <dbReference type="ARBA" id="ARBA00022475"/>
    </source>
</evidence>
<dbReference type="InterPro" id="IPR050398">
    <property type="entry name" value="HssS/ArlS-like"/>
</dbReference>
<dbReference type="PANTHER" id="PTHR45528:SF1">
    <property type="entry name" value="SENSOR HISTIDINE KINASE CPXA"/>
    <property type="match status" value="1"/>
</dbReference>
<evidence type="ECO:0000256" key="9">
    <source>
        <dbReference type="ARBA" id="ARBA00022777"/>
    </source>
</evidence>
<dbReference type="Gene3D" id="1.10.287.130">
    <property type="match status" value="1"/>
</dbReference>
<dbReference type="Pfam" id="PF00512">
    <property type="entry name" value="HisKA"/>
    <property type="match status" value="1"/>
</dbReference>
<dbReference type="PRINTS" id="PR00344">
    <property type="entry name" value="BCTRLSENSOR"/>
</dbReference>
<comment type="subcellular location">
    <subcellularLocation>
        <location evidence="2">Cell membrane</location>
        <topology evidence="2">Multi-pass membrane protein</topology>
    </subcellularLocation>
</comment>
<evidence type="ECO:0000313" key="22">
    <source>
        <dbReference type="Proteomes" id="UP000439965"/>
    </source>
</evidence>
<dbReference type="InterPro" id="IPR003594">
    <property type="entry name" value="HATPase_dom"/>
</dbReference>
<dbReference type="PANTHER" id="PTHR45528">
    <property type="entry name" value="SENSOR HISTIDINE KINASE CPXA"/>
    <property type="match status" value="1"/>
</dbReference>